<comment type="caution">
    <text evidence="1">The sequence shown here is derived from an EMBL/GenBank/DDBJ whole genome shotgun (WGS) entry which is preliminary data.</text>
</comment>
<organism evidence="1 2">
    <name type="scientific">Bacteroides eggerthii</name>
    <dbReference type="NCBI Taxonomy" id="28111"/>
    <lineage>
        <taxon>Bacteria</taxon>
        <taxon>Pseudomonadati</taxon>
        <taxon>Bacteroidota</taxon>
        <taxon>Bacteroidia</taxon>
        <taxon>Bacteroidales</taxon>
        <taxon>Bacteroidaceae</taxon>
        <taxon>Bacteroides</taxon>
    </lineage>
</organism>
<dbReference type="AlphaFoldDB" id="A0A7X9S9W1"/>
<accession>A0A7X9S9W1</accession>
<evidence type="ECO:0000313" key="2">
    <source>
        <dbReference type="Proteomes" id="UP000520291"/>
    </source>
</evidence>
<gene>
    <name evidence="1" type="ORF">HF841_04870</name>
</gene>
<name>A0A7X9S9W1_9BACE</name>
<evidence type="ECO:0000313" key="1">
    <source>
        <dbReference type="EMBL" id="NME85357.1"/>
    </source>
</evidence>
<dbReference type="Proteomes" id="UP000520291">
    <property type="component" value="Unassembled WGS sequence"/>
</dbReference>
<dbReference type="RefSeq" id="WP_168947263.1">
    <property type="nucleotide sequence ID" value="NZ_JABAGL010000005.1"/>
</dbReference>
<reference evidence="1 2" key="1">
    <citation type="submission" date="2020-04" db="EMBL/GenBank/DDBJ databases">
        <authorList>
            <person name="Hitch T.C.A."/>
            <person name="Wylensek D."/>
            <person name="Clavel T."/>
        </authorList>
    </citation>
    <scope>NUCLEOTIDE SEQUENCE [LARGE SCALE GENOMIC DNA]</scope>
    <source>
        <strain evidence="1 2">WCA3-601-WT-5E</strain>
    </source>
</reference>
<protein>
    <submittedName>
        <fullName evidence="1">Uncharacterized protein</fullName>
    </submittedName>
</protein>
<sequence>MDNKYENIIPWNGANDTGRDVRMKWKRNFEKVGLNFQNIDELLGLLADELDTKLSRTDSDTAKGIITFLKGLVSEEIIQALSGVEIGANGSGITVLENGASQAVVDYLYVKIKAVFDELEVKKKTYVGGEQVISHAGMKCIKVEELADAYRCYFKAKEDDMEIENQFSVGSLAIAQECNIKTGVSQHAGNRYYWRAVTSVGSDYIDLSKAECDKNVENDIPAIGDDIVGLGHKTDITRQGAIILSSVDEVAPSIIMYQGINDFSLAGKDVIALDFDKSTGRARMRVYGNAYIGAKDRSQYIELKDGKVNIKGTVHIEPGSDGFENVDGMEFGKINLIRNSGFSGDYNSAKLEDATEVTDETELYSQAVKWWSATNVTVNYEDTGSLSGRSATLTTGVLIQTLFYKLYKGEKYVLSFKAKGTSVAVSVGGFGRTQELTAEYGRYVYRFTATESDTCISVSGSCTVTEIQLERGTVLSVWSLSPLDNNSFEAKFETLKYLTDAIREGSSTFIGGLGLLSMILVGNYTDGELKKVTGGFSGVYNDDDDPLLWGSGDLEKAIRTISKCKDDPMAFLNMSDSELSEYVKTVLTHGGRTVLSDAIVRGYLYAIDGYFKGTVDMGDGVTHFDKDGSGWIGKVGGMCFAQWDNLMNWSLCAGNIRWDNVNKVLDIAGKFNAKLGSKIGNLTINENGAMSGGNAVFDKVGYLWVPVVGYGQESIDAQVRKTIINQIGKSTTILLKMNMGLENYTYTIDLPTRDELNTQGISDCGFKITLIAADSRIYPDISGIGEINLNPTFRISSRPREKVSINFQERELPTGEMHDNNDNRIEYLDMAAGDVLELYYYNGVYYLLNRRN</sequence>
<proteinExistence type="predicted"/>
<dbReference type="InterPro" id="IPR008979">
    <property type="entry name" value="Galactose-bd-like_sf"/>
</dbReference>
<dbReference type="EMBL" id="JABAGL010000005">
    <property type="protein sequence ID" value="NME85357.1"/>
    <property type="molecule type" value="Genomic_DNA"/>
</dbReference>
<dbReference type="SUPFAM" id="SSF49785">
    <property type="entry name" value="Galactose-binding domain-like"/>
    <property type="match status" value="1"/>
</dbReference>